<keyword evidence="1" id="KW-0732">Signal</keyword>
<dbReference type="EMBL" id="BNAR01000004">
    <property type="protein sequence ID" value="GHH39455.1"/>
    <property type="molecule type" value="Genomic_DNA"/>
</dbReference>
<dbReference type="InterPro" id="IPR001466">
    <property type="entry name" value="Beta-lactam-related"/>
</dbReference>
<dbReference type="Pfam" id="PF00144">
    <property type="entry name" value="Beta-lactamase"/>
    <property type="match status" value="1"/>
</dbReference>
<feature type="signal peptide" evidence="1">
    <location>
        <begin position="1"/>
        <end position="27"/>
    </location>
</feature>
<dbReference type="InterPro" id="IPR012338">
    <property type="entry name" value="Beta-lactam/transpept-like"/>
</dbReference>
<evidence type="ECO:0000313" key="4">
    <source>
        <dbReference type="Proteomes" id="UP000605568"/>
    </source>
</evidence>
<proteinExistence type="predicted"/>
<sequence>MKIGMTGKLAALACGLALLVSSCGSDAAPAAQQPGGVVQPELDELTSAGGVPGAEALLRDEDQVRTSTSGVANLADKTPMISDGRIRAGSITKSFVATVVLQLSAEGKVDLDAPIDRYLPGLVAGNGNDGTKITVRQLLQHTSGLPNYLGKLASIDPETLRNQGANPADLIATAVQQPPLFAPGTAWTYSNTNYIVLGMLVEKVSGDRLAHQIDSRVVRPLNLTSTYLPERGDTKLPEPHPVGYVPGKSGVIDFSDYDSTLAWAAGGLISTSRDITTFYDALLGGRILPPAQLKEMKTAVPAPNLGVANASYGLGLFTVPLPCGGQYWGHEGSTFGYMSMAGVGPDGRVAVIAVNAYPVKPETSAAVMSTFATALCNK</sequence>
<comment type="caution">
    <text evidence="3">The sequence shown here is derived from an EMBL/GenBank/DDBJ whole genome shotgun (WGS) entry which is preliminary data.</text>
</comment>
<gene>
    <name evidence="3" type="ORF">GCM10017774_31120</name>
</gene>
<dbReference type="PROSITE" id="PS51257">
    <property type="entry name" value="PROKAR_LIPOPROTEIN"/>
    <property type="match status" value="1"/>
</dbReference>
<keyword evidence="3" id="KW-0378">Hydrolase</keyword>
<name>A0ABQ3MEA4_9PSEU</name>
<evidence type="ECO:0000256" key="1">
    <source>
        <dbReference type="SAM" id="SignalP"/>
    </source>
</evidence>
<dbReference type="Gene3D" id="3.40.710.10">
    <property type="entry name" value="DD-peptidase/beta-lactamase superfamily"/>
    <property type="match status" value="1"/>
</dbReference>
<protein>
    <submittedName>
        <fullName evidence="3">Serine hydrolase</fullName>
    </submittedName>
</protein>
<dbReference type="RefSeq" id="WP_191298632.1">
    <property type="nucleotide sequence ID" value="NZ_BNAR01000004.1"/>
</dbReference>
<dbReference type="PANTHER" id="PTHR46825:SF7">
    <property type="entry name" value="D-ALANYL-D-ALANINE CARBOXYPEPTIDASE"/>
    <property type="match status" value="1"/>
</dbReference>
<dbReference type="InterPro" id="IPR050491">
    <property type="entry name" value="AmpC-like"/>
</dbReference>
<keyword evidence="4" id="KW-1185">Reference proteome</keyword>
<dbReference type="GO" id="GO:0016787">
    <property type="term" value="F:hydrolase activity"/>
    <property type="evidence" value="ECO:0007669"/>
    <property type="project" value="UniProtKB-KW"/>
</dbReference>
<dbReference type="Proteomes" id="UP000605568">
    <property type="component" value="Unassembled WGS sequence"/>
</dbReference>
<dbReference type="PANTHER" id="PTHR46825">
    <property type="entry name" value="D-ALANYL-D-ALANINE-CARBOXYPEPTIDASE/ENDOPEPTIDASE AMPH"/>
    <property type="match status" value="1"/>
</dbReference>
<feature type="chain" id="PRO_5046023404" evidence="1">
    <location>
        <begin position="28"/>
        <end position="378"/>
    </location>
</feature>
<feature type="domain" description="Beta-lactamase-related" evidence="2">
    <location>
        <begin position="44"/>
        <end position="354"/>
    </location>
</feature>
<accession>A0ABQ3MEA4</accession>
<organism evidence="3 4">
    <name type="scientific">Lentzea cavernae</name>
    <dbReference type="NCBI Taxonomy" id="2020703"/>
    <lineage>
        <taxon>Bacteria</taxon>
        <taxon>Bacillati</taxon>
        <taxon>Actinomycetota</taxon>
        <taxon>Actinomycetes</taxon>
        <taxon>Pseudonocardiales</taxon>
        <taxon>Pseudonocardiaceae</taxon>
        <taxon>Lentzea</taxon>
    </lineage>
</organism>
<evidence type="ECO:0000313" key="3">
    <source>
        <dbReference type="EMBL" id="GHH39455.1"/>
    </source>
</evidence>
<reference evidence="4" key="1">
    <citation type="journal article" date="2019" name="Int. J. Syst. Evol. Microbiol.">
        <title>The Global Catalogue of Microorganisms (GCM) 10K type strain sequencing project: providing services to taxonomists for standard genome sequencing and annotation.</title>
        <authorList>
            <consortium name="The Broad Institute Genomics Platform"/>
            <consortium name="The Broad Institute Genome Sequencing Center for Infectious Disease"/>
            <person name="Wu L."/>
            <person name="Ma J."/>
        </authorList>
    </citation>
    <scope>NUCLEOTIDE SEQUENCE [LARGE SCALE GENOMIC DNA]</scope>
    <source>
        <strain evidence="4">CGMCC 4.7367</strain>
    </source>
</reference>
<dbReference type="SUPFAM" id="SSF56601">
    <property type="entry name" value="beta-lactamase/transpeptidase-like"/>
    <property type="match status" value="1"/>
</dbReference>
<evidence type="ECO:0000259" key="2">
    <source>
        <dbReference type="Pfam" id="PF00144"/>
    </source>
</evidence>